<dbReference type="PANTHER" id="PTHR31614:SF40">
    <property type="entry name" value="PROTEIN DOWNSTREAM OF FLC"/>
    <property type="match status" value="1"/>
</dbReference>
<feature type="chain" id="PRO_5041924459" evidence="3">
    <location>
        <begin position="21"/>
        <end position="161"/>
    </location>
</feature>
<accession>A0AAD9XAP0</accession>
<dbReference type="EMBL" id="JANJYI010000003">
    <property type="protein sequence ID" value="KAK2655822.1"/>
    <property type="molecule type" value="Genomic_DNA"/>
</dbReference>
<dbReference type="Pfam" id="PF01190">
    <property type="entry name" value="Pollen_Ole_e_1"/>
    <property type="match status" value="1"/>
</dbReference>
<proteinExistence type="inferred from homology"/>
<keyword evidence="5" id="KW-1185">Reference proteome</keyword>
<keyword evidence="3" id="KW-0732">Signal</keyword>
<sequence>MARLLLLFAVVLLPEVLVNAAIKGTSPFHIRGHVYCDTCQCGFETNATYYIPGATVRIVCEQRENMETTYTMDGVTDSTGTFNIKVEDDKGDQICYTKLVSSPVADCKTPDLGRDRSQIILTRSNGAISNLHYSNALGFRKEKPLAGCTELLKKYLPYDEA</sequence>
<reference evidence="4" key="1">
    <citation type="journal article" date="2023" name="Plant J.">
        <title>Genome sequences and population genomics provide insights into the demographic history, inbreeding, and mutation load of two 'living fossil' tree species of Dipteronia.</title>
        <authorList>
            <person name="Feng Y."/>
            <person name="Comes H.P."/>
            <person name="Chen J."/>
            <person name="Zhu S."/>
            <person name="Lu R."/>
            <person name="Zhang X."/>
            <person name="Li P."/>
            <person name="Qiu J."/>
            <person name="Olsen K.M."/>
            <person name="Qiu Y."/>
        </authorList>
    </citation>
    <scope>NUCLEOTIDE SEQUENCE</scope>
    <source>
        <strain evidence="4">KIB01</strain>
    </source>
</reference>
<organism evidence="4 5">
    <name type="scientific">Dipteronia dyeriana</name>
    <dbReference type="NCBI Taxonomy" id="168575"/>
    <lineage>
        <taxon>Eukaryota</taxon>
        <taxon>Viridiplantae</taxon>
        <taxon>Streptophyta</taxon>
        <taxon>Embryophyta</taxon>
        <taxon>Tracheophyta</taxon>
        <taxon>Spermatophyta</taxon>
        <taxon>Magnoliopsida</taxon>
        <taxon>eudicotyledons</taxon>
        <taxon>Gunneridae</taxon>
        <taxon>Pentapetalae</taxon>
        <taxon>rosids</taxon>
        <taxon>malvids</taxon>
        <taxon>Sapindales</taxon>
        <taxon>Sapindaceae</taxon>
        <taxon>Hippocastanoideae</taxon>
        <taxon>Acereae</taxon>
        <taxon>Dipteronia</taxon>
    </lineage>
</organism>
<name>A0AAD9XAP0_9ROSI</name>
<dbReference type="AlphaFoldDB" id="A0AAD9XAP0"/>
<gene>
    <name evidence="4" type="ORF">Ddye_008874</name>
</gene>
<feature type="signal peptide" evidence="3">
    <location>
        <begin position="1"/>
        <end position="20"/>
    </location>
</feature>
<comment type="caution">
    <text evidence="4">The sequence shown here is derived from an EMBL/GenBank/DDBJ whole genome shotgun (WGS) entry which is preliminary data.</text>
</comment>
<comment type="similarity">
    <text evidence="1">Belongs to the Ole e I family.</text>
</comment>
<evidence type="ECO:0000256" key="3">
    <source>
        <dbReference type="SAM" id="SignalP"/>
    </source>
</evidence>
<dbReference type="Proteomes" id="UP001280121">
    <property type="component" value="Unassembled WGS sequence"/>
</dbReference>
<evidence type="ECO:0000313" key="4">
    <source>
        <dbReference type="EMBL" id="KAK2655822.1"/>
    </source>
</evidence>
<evidence type="ECO:0000256" key="1">
    <source>
        <dbReference type="ARBA" id="ARBA00010049"/>
    </source>
</evidence>
<dbReference type="InterPro" id="IPR006041">
    <property type="entry name" value="Pollen_Ole_e1_allergen"/>
</dbReference>
<keyword evidence="2" id="KW-1015">Disulfide bond</keyword>
<protein>
    <submittedName>
        <fullName evidence="4">Uncharacterized protein</fullName>
    </submittedName>
</protein>
<evidence type="ECO:0000313" key="5">
    <source>
        <dbReference type="Proteomes" id="UP001280121"/>
    </source>
</evidence>
<dbReference type="PANTHER" id="PTHR31614">
    <property type="entry name" value="PROTEIN DOWNSTREAM OF FLC-RELATED"/>
    <property type="match status" value="1"/>
</dbReference>
<evidence type="ECO:0000256" key="2">
    <source>
        <dbReference type="ARBA" id="ARBA00023157"/>
    </source>
</evidence>